<proteinExistence type="predicted"/>
<evidence type="ECO:0000256" key="1">
    <source>
        <dbReference type="SAM" id="Phobius"/>
    </source>
</evidence>
<dbReference type="EMBL" id="JBDKWZ010000004">
    <property type="protein sequence ID" value="MEN7547827.1"/>
    <property type="molecule type" value="Genomic_DNA"/>
</dbReference>
<reference evidence="2 3" key="1">
    <citation type="submission" date="2024-04" db="EMBL/GenBank/DDBJ databases">
        <title>Novel genus in family Flammeovirgaceae.</title>
        <authorList>
            <person name="Nguyen T.H."/>
            <person name="Vuong T.Q."/>
            <person name="Le H."/>
            <person name="Kim S.-G."/>
        </authorList>
    </citation>
    <scope>NUCLEOTIDE SEQUENCE [LARGE SCALE GENOMIC DNA]</scope>
    <source>
        <strain evidence="2 3">JCM 23209</strain>
    </source>
</reference>
<evidence type="ECO:0000313" key="3">
    <source>
        <dbReference type="Proteomes" id="UP001403385"/>
    </source>
</evidence>
<dbReference type="RefSeq" id="WP_346820615.1">
    <property type="nucleotide sequence ID" value="NZ_JBDKWZ010000004.1"/>
</dbReference>
<feature type="transmembrane region" description="Helical" evidence="1">
    <location>
        <begin position="12"/>
        <end position="30"/>
    </location>
</feature>
<keyword evidence="1" id="KW-0472">Membrane</keyword>
<keyword evidence="1" id="KW-0812">Transmembrane</keyword>
<gene>
    <name evidence="2" type="ORF">AAG747_07900</name>
</gene>
<evidence type="ECO:0000313" key="2">
    <source>
        <dbReference type="EMBL" id="MEN7547827.1"/>
    </source>
</evidence>
<dbReference type="Proteomes" id="UP001403385">
    <property type="component" value="Unassembled WGS sequence"/>
</dbReference>
<sequence>MQFGIENLKKILLAVFVLIYTLFEIFESKFKWMKLLKLLNVVKEIPRVVASAPFIDRELDDLSTEEHKELIDFIAERFELDNENSEEAIEAALMWMVATGNAVEKFKELGVFSKKKKQKAVHVSG</sequence>
<keyword evidence="1" id="KW-1133">Transmembrane helix</keyword>
<keyword evidence="3" id="KW-1185">Reference proteome</keyword>
<comment type="caution">
    <text evidence="2">The sequence shown here is derived from an EMBL/GenBank/DDBJ whole genome shotgun (WGS) entry which is preliminary data.</text>
</comment>
<dbReference type="AlphaFoldDB" id="A0AAW9RSC5"/>
<name>A0AAW9RSC5_9BACT</name>
<organism evidence="2 3">
    <name type="scientific">Rapidithrix thailandica</name>
    <dbReference type="NCBI Taxonomy" id="413964"/>
    <lineage>
        <taxon>Bacteria</taxon>
        <taxon>Pseudomonadati</taxon>
        <taxon>Bacteroidota</taxon>
        <taxon>Cytophagia</taxon>
        <taxon>Cytophagales</taxon>
        <taxon>Flammeovirgaceae</taxon>
        <taxon>Rapidithrix</taxon>
    </lineage>
</organism>
<accession>A0AAW9RSC5</accession>
<protein>
    <submittedName>
        <fullName evidence="2">Uncharacterized protein</fullName>
    </submittedName>
</protein>